<dbReference type="GO" id="GO:0008270">
    <property type="term" value="F:zinc ion binding"/>
    <property type="evidence" value="ECO:0007669"/>
    <property type="project" value="InterPro"/>
</dbReference>
<protein>
    <recommendedName>
        <fullName evidence="3">Xylanolytic transcriptional activator regulatory domain-containing protein</fullName>
    </recommendedName>
</protein>
<dbReference type="RefSeq" id="XP_013315122.1">
    <property type="nucleotide sequence ID" value="XM_013459668.1"/>
</dbReference>
<accession>A0A0D2EGK3</accession>
<dbReference type="OrthoDB" id="4451586at2759"/>
<evidence type="ECO:0000313" key="5">
    <source>
        <dbReference type="Proteomes" id="UP000054342"/>
    </source>
</evidence>
<gene>
    <name evidence="4" type="ORF">PV05_06891</name>
</gene>
<dbReference type="GO" id="GO:0003677">
    <property type="term" value="F:DNA binding"/>
    <property type="evidence" value="ECO:0007669"/>
    <property type="project" value="InterPro"/>
</dbReference>
<organism evidence="4 5">
    <name type="scientific">Exophiala xenobiotica</name>
    <dbReference type="NCBI Taxonomy" id="348802"/>
    <lineage>
        <taxon>Eukaryota</taxon>
        <taxon>Fungi</taxon>
        <taxon>Dikarya</taxon>
        <taxon>Ascomycota</taxon>
        <taxon>Pezizomycotina</taxon>
        <taxon>Eurotiomycetes</taxon>
        <taxon>Chaetothyriomycetidae</taxon>
        <taxon>Chaetothyriales</taxon>
        <taxon>Herpotrichiellaceae</taxon>
        <taxon>Exophiala</taxon>
    </lineage>
</organism>
<dbReference type="STRING" id="348802.A0A0D2EGK3"/>
<dbReference type="InterPro" id="IPR007219">
    <property type="entry name" value="XnlR_reg_dom"/>
</dbReference>
<evidence type="ECO:0000259" key="3">
    <source>
        <dbReference type="SMART" id="SM00906"/>
    </source>
</evidence>
<dbReference type="Pfam" id="PF04082">
    <property type="entry name" value="Fungal_trans"/>
    <property type="match status" value="1"/>
</dbReference>
<sequence length="710" mass="79484">MSFTDSDSTALGPPQPMRRHTTEWLPEYEKHMPSWAPDNATPANSDGQAHWLFQKTNHNALERLHHEVTWASLIDPNRATNFASSTADISETPTTSSSLSVETTNDQLPDFIKPISPNLSPDDIDYLSRKGAFCIPSPSFLDALVRSYIRYFHPFMPLLDLPTLFHCISGNRSHDDPKVSILLFQAVMFAGATFVDLDKIWGAGFSTRREARKAFYDRARVLYDLDVDCDRIPVIQAALLLSYWSETPGDNKGGWHWTGICYSLALTLGLHIKADSVVPNRHVHLRRRIWWSFFMRDRLLALAMSRPLRIRESEFNTPMLTLDDFDLGDYAAGQLNDPVLTTDCQTALAELCIEMARLCMEIGAVVDLHFSLLPSNDQMQATKDHTGRTTTILFPKFDAGKLKSVLFHDQKLRDWFDSRCPSAMFQSPVPTDNRSSSSALSVHQAFLHICFCSAMSALHRPLVDRRSNSANDAGFSEYRTLSVMRIEEAGIEMAAMNRGLHDLDLAGFLPPTAATLELPIIITHVKRLQKSSRVVLQSLESIFYCLKVLEKIQELYIGVDMVMAFVMDILRRGDIVLETGSNGEMTTLGYQGDSYSITNAMSKSATGQPDPPAEQNRSDSEPWWLSRESNARDGPAISNGQPGGLSDSSLGSAHTPCDALDLPQAQWNSYDDIFLTEGMDPDSTFRLMVDFESLNEFDLAEFEPVADTEV</sequence>
<name>A0A0D2EGK3_9EURO</name>
<dbReference type="AlphaFoldDB" id="A0A0D2EGK3"/>
<keyword evidence="1" id="KW-0539">Nucleus</keyword>
<dbReference type="EMBL" id="KN847320">
    <property type="protein sequence ID" value="KIW54538.1"/>
    <property type="molecule type" value="Genomic_DNA"/>
</dbReference>
<evidence type="ECO:0000313" key="4">
    <source>
        <dbReference type="EMBL" id="KIW54538.1"/>
    </source>
</evidence>
<dbReference type="GeneID" id="25328799"/>
<feature type="region of interest" description="Disordered" evidence="2">
    <location>
        <begin position="84"/>
        <end position="103"/>
    </location>
</feature>
<dbReference type="PANTHER" id="PTHR47425">
    <property type="entry name" value="FARB-RELATED"/>
    <property type="match status" value="1"/>
</dbReference>
<reference evidence="4 5" key="1">
    <citation type="submission" date="2015-01" db="EMBL/GenBank/DDBJ databases">
        <title>The Genome Sequence of Exophiala xenobiotica CBS118157.</title>
        <authorList>
            <consortium name="The Broad Institute Genomics Platform"/>
            <person name="Cuomo C."/>
            <person name="de Hoog S."/>
            <person name="Gorbushina A."/>
            <person name="Stielow B."/>
            <person name="Teixiera M."/>
            <person name="Abouelleil A."/>
            <person name="Chapman S.B."/>
            <person name="Priest M."/>
            <person name="Young S.K."/>
            <person name="Wortman J."/>
            <person name="Nusbaum C."/>
            <person name="Birren B."/>
        </authorList>
    </citation>
    <scope>NUCLEOTIDE SEQUENCE [LARGE SCALE GENOMIC DNA]</scope>
    <source>
        <strain evidence="4 5">CBS 118157</strain>
    </source>
</reference>
<feature type="region of interest" description="Disordered" evidence="2">
    <location>
        <begin position="600"/>
        <end position="657"/>
    </location>
</feature>
<proteinExistence type="predicted"/>
<evidence type="ECO:0000256" key="1">
    <source>
        <dbReference type="ARBA" id="ARBA00023242"/>
    </source>
</evidence>
<evidence type="ECO:0000256" key="2">
    <source>
        <dbReference type="SAM" id="MobiDB-lite"/>
    </source>
</evidence>
<dbReference type="PANTHER" id="PTHR47425:SF3">
    <property type="entry name" value="ZN(II)2CYS6 TRANSCRIPTION FACTOR (EUROFUNG)"/>
    <property type="match status" value="1"/>
</dbReference>
<dbReference type="SMART" id="SM00906">
    <property type="entry name" value="Fungal_trans"/>
    <property type="match status" value="1"/>
</dbReference>
<dbReference type="CDD" id="cd12148">
    <property type="entry name" value="fungal_TF_MHR"/>
    <property type="match status" value="1"/>
</dbReference>
<dbReference type="GO" id="GO:0006351">
    <property type="term" value="P:DNA-templated transcription"/>
    <property type="evidence" value="ECO:0007669"/>
    <property type="project" value="InterPro"/>
</dbReference>
<dbReference type="Proteomes" id="UP000054342">
    <property type="component" value="Unassembled WGS sequence"/>
</dbReference>
<dbReference type="InterPro" id="IPR052761">
    <property type="entry name" value="Fungal_Detox/Toxin_TFs"/>
</dbReference>
<dbReference type="HOGENOM" id="CLU_006329_1_4_1"/>
<feature type="domain" description="Xylanolytic transcriptional activator regulatory" evidence="3">
    <location>
        <begin position="254"/>
        <end position="325"/>
    </location>
</feature>
<keyword evidence="5" id="KW-1185">Reference proteome</keyword>